<gene>
    <name evidence="2" type="ORF">PGLA1383_LOCUS41973</name>
</gene>
<keyword evidence="3" id="KW-1185">Reference proteome</keyword>
<accession>A0A813GDF5</accession>
<reference evidence="2" key="1">
    <citation type="submission" date="2021-02" db="EMBL/GenBank/DDBJ databases">
        <authorList>
            <person name="Dougan E. K."/>
            <person name="Rhodes N."/>
            <person name="Thang M."/>
            <person name="Chan C."/>
        </authorList>
    </citation>
    <scope>NUCLEOTIDE SEQUENCE</scope>
</reference>
<dbReference type="Proteomes" id="UP000654075">
    <property type="component" value="Unassembled WGS sequence"/>
</dbReference>
<protein>
    <submittedName>
        <fullName evidence="2">Uncharacterized protein</fullName>
    </submittedName>
</protein>
<dbReference type="EMBL" id="CAJNNV010028517">
    <property type="protein sequence ID" value="CAE8624876.1"/>
    <property type="molecule type" value="Genomic_DNA"/>
</dbReference>
<feature type="region of interest" description="Disordered" evidence="1">
    <location>
        <begin position="259"/>
        <end position="283"/>
    </location>
</feature>
<evidence type="ECO:0000313" key="2">
    <source>
        <dbReference type="EMBL" id="CAE8624876.1"/>
    </source>
</evidence>
<dbReference type="AlphaFoldDB" id="A0A813GDF5"/>
<dbReference type="OrthoDB" id="432886at2759"/>
<comment type="caution">
    <text evidence="2">The sequence shown here is derived from an EMBL/GenBank/DDBJ whole genome shotgun (WGS) entry which is preliminary data.</text>
</comment>
<evidence type="ECO:0000313" key="3">
    <source>
        <dbReference type="Proteomes" id="UP000654075"/>
    </source>
</evidence>
<name>A0A813GDF5_POLGL</name>
<organism evidence="2 3">
    <name type="scientific">Polarella glacialis</name>
    <name type="common">Dinoflagellate</name>
    <dbReference type="NCBI Taxonomy" id="89957"/>
    <lineage>
        <taxon>Eukaryota</taxon>
        <taxon>Sar</taxon>
        <taxon>Alveolata</taxon>
        <taxon>Dinophyceae</taxon>
        <taxon>Suessiales</taxon>
        <taxon>Suessiaceae</taxon>
        <taxon>Polarella</taxon>
    </lineage>
</organism>
<proteinExistence type="predicted"/>
<evidence type="ECO:0000256" key="1">
    <source>
        <dbReference type="SAM" id="MobiDB-lite"/>
    </source>
</evidence>
<sequence length="283" mass="30921">MMTQVEAFFVTVVGTEAPAEIEGLSEADLAKFKLPDELPLLACLKRALRAVTLIYAKRMKRQAGQNDTGPAAVGSPSSSAMTTADFVAPHLVNAADVGDFLLKTGLGVLPFHLQADQPMWNAFKNHNDEAKLRGRTPFLYIELTSLRCATDNTRFSRSVPQWTSAFLRYATVAVGFGHPSWPQIISHVDVIMELVEAELTKGRPAYAAFVYDDLVRKQFALRAEKKDPNLDIGNEIQMVNKEFFEQVRQQLESVLTAAGMNNNSSGSGSRAKVADAADSAASK</sequence>